<dbReference type="EMBL" id="JABANE010000162">
    <property type="protein sequence ID" value="NME72448.1"/>
    <property type="molecule type" value="Genomic_DNA"/>
</dbReference>
<dbReference type="InterPro" id="IPR000917">
    <property type="entry name" value="Sulfatase_N"/>
</dbReference>
<evidence type="ECO:0000256" key="3">
    <source>
        <dbReference type="ARBA" id="ARBA00022801"/>
    </source>
</evidence>
<comment type="caution">
    <text evidence="7">The sequence shown here is derived from an EMBL/GenBank/DDBJ whole genome shotgun (WGS) entry which is preliminary data.</text>
</comment>
<proteinExistence type="inferred from homology"/>
<gene>
    <name evidence="7" type="ORF">HHU12_31090</name>
</gene>
<evidence type="ECO:0000259" key="6">
    <source>
        <dbReference type="Pfam" id="PF00884"/>
    </source>
</evidence>
<dbReference type="GO" id="GO:0004065">
    <property type="term" value="F:arylsulfatase activity"/>
    <property type="evidence" value="ECO:0007669"/>
    <property type="project" value="TreeGrafter"/>
</dbReference>
<evidence type="ECO:0000256" key="1">
    <source>
        <dbReference type="ARBA" id="ARBA00008779"/>
    </source>
</evidence>
<evidence type="ECO:0000313" key="7">
    <source>
        <dbReference type="EMBL" id="NME72448.1"/>
    </source>
</evidence>
<evidence type="ECO:0000256" key="2">
    <source>
        <dbReference type="ARBA" id="ARBA00022723"/>
    </source>
</evidence>
<sequence length="466" mass="53777">MRKYFLILVLSVLSLPNVMAQKQKKPNILFILLDDLGYADVGFNGQTKILTPNLDQLASEGMNFTQHYAGAPVCGPSRAVLMTGKHLGHCSVRANPKWTKSGKPLDLDQQDVTVAKELKRAGYTTACIGKWGLGENLTTGIPNQQGFDYFYGFNSHKNAHRYYPEKVWRNDVHERIEGNITKQKKGKYITDLFTAEAKEFIKKNKEKPFYLHLAYTTPHFELTIPEERKAYYKEQNWPLREMKKGHYYHDRNGHVTYASMVTDVDRQIGEVLALLKDLNIDKNTLVIFASDNGHEYDNGKEFFDSNGVYKGKKRDLYEGGIHVPFVAKWEGKIKAGTTCNEMFTFWDFLPTACEIAGIQPTDHEIDGISYLPTLLGKTKKQKQHDYLYWEFNERKGPIQLVRKGDWKLINFIHKDRQQLFKITDDISEQSNLINQYPEKAEELRKILKEARTEHPEFPLVKKGNSK</sequence>
<dbReference type="Gene3D" id="3.30.1120.10">
    <property type="match status" value="1"/>
</dbReference>
<protein>
    <submittedName>
        <fullName evidence="7">Arylsulfatase</fullName>
    </submittedName>
</protein>
<comment type="similarity">
    <text evidence="1">Belongs to the sulfatase family.</text>
</comment>
<keyword evidence="4" id="KW-0106">Calcium</keyword>
<dbReference type="PANTHER" id="PTHR42693">
    <property type="entry name" value="ARYLSULFATASE FAMILY MEMBER"/>
    <property type="match status" value="1"/>
</dbReference>
<keyword evidence="2" id="KW-0479">Metal-binding</keyword>
<dbReference type="PANTHER" id="PTHR42693:SF53">
    <property type="entry name" value="ENDO-4-O-SULFATASE"/>
    <property type="match status" value="1"/>
</dbReference>
<name>A0A7X9XD60_9BACT</name>
<keyword evidence="3" id="KW-0378">Hydrolase</keyword>
<feature type="chain" id="PRO_5031168275" evidence="5">
    <location>
        <begin position="21"/>
        <end position="466"/>
    </location>
</feature>
<feature type="signal peptide" evidence="5">
    <location>
        <begin position="1"/>
        <end position="20"/>
    </location>
</feature>
<dbReference type="Proteomes" id="UP000576082">
    <property type="component" value="Unassembled WGS sequence"/>
</dbReference>
<evidence type="ECO:0000313" key="8">
    <source>
        <dbReference type="Proteomes" id="UP000576082"/>
    </source>
</evidence>
<keyword evidence="5" id="KW-0732">Signal</keyword>
<dbReference type="InterPro" id="IPR017850">
    <property type="entry name" value="Alkaline_phosphatase_core_sf"/>
</dbReference>
<organism evidence="7 8">
    <name type="scientific">Flammeovirga aprica JL-4</name>
    <dbReference type="NCBI Taxonomy" id="694437"/>
    <lineage>
        <taxon>Bacteria</taxon>
        <taxon>Pseudomonadati</taxon>
        <taxon>Bacteroidota</taxon>
        <taxon>Cytophagia</taxon>
        <taxon>Cytophagales</taxon>
        <taxon>Flammeovirgaceae</taxon>
        <taxon>Flammeovirga</taxon>
    </lineage>
</organism>
<dbReference type="CDD" id="cd16145">
    <property type="entry name" value="ARS_like"/>
    <property type="match status" value="1"/>
</dbReference>
<keyword evidence="8" id="KW-1185">Reference proteome</keyword>
<feature type="domain" description="Sulfatase N-terminal" evidence="6">
    <location>
        <begin position="26"/>
        <end position="358"/>
    </location>
</feature>
<accession>A0A7X9XD60</accession>
<dbReference type="Pfam" id="PF00884">
    <property type="entry name" value="Sulfatase"/>
    <property type="match status" value="1"/>
</dbReference>
<dbReference type="InterPro" id="IPR050738">
    <property type="entry name" value="Sulfatase"/>
</dbReference>
<reference evidence="7 8" key="1">
    <citation type="submission" date="2020-04" db="EMBL/GenBank/DDBJ databases">
        <title>Flammeovirga sp. SR4, a novel species isolated from seawater.</title>
        <authorList>
            <person name="Wang X."/>
        </authorList>
    </citation>
    <scope>NUCLEOTIDE SEQUENCE [LARGE SCALE GENOMIC DNA]</scope>
    <source>
        <strain evidence="7 8">ATCC 23126</strain>
    </source>
</reference>
<dbReference type="AlphaFoldDB" id="A0A7X9XD60"/>
<evidence type="ECO:0000256" key="4">
    <source>
        <dbReference type="ARBA" id="ARBA00022837"/>
    </source>
</evidence>
<dbReference type="InterPro" id="IPR024607">
    <property type="entry name" value="Sulfatase_CS"/>
</dbReference>
<evidence type="ECO:0000256" key="5">
    <source>
        <dbReference type="SAM" id="SignalP"/>
    </source>
</evidence>
<dbReference type="RefSeq" id="WP_169660639.1">
    <property type="nucleotide sequence ID" value="NZ_JABANE010000162.1"/>
</dbReference>
<dbReference type="SUPFAM" id="SSF53649">
    <property type="entry name" value="Alkaline phosphatase-like"/>
    <property type="match status" value="1"/>
</dbReference>
<dbReference type="GO" id="GO:0046872">
    <property type="term" value="F:metal ion binding"/>
    <property type="evidence" value="ECO:0007669"/>
    <property type="project" value="UniProtKB-KW"/>
</dbReference>
<dbReference type="PROSITE" id="PS00523">
    <property type="entry name" value="SULFATASE_1"/>
    <property type="match status" value="1"/>
</dbReference>
<dbReference type="Gene3D" id="3.40.720.10">
    <property type="entry name" value="Alkaline Phosphatase, subunit A"/>
    <property type="match status" value="1"/>
</dbReference>